<evidence type="ECO:0000313" key="2">
    <source>
        <dbReference type="Proteomes" id="UP001057402"/>
    </source>
</evidence>
<dbReference type="Proteomes" id="UP001057402">
    <property type="component" value="Chromosome 7"/>
</dbReference>
<name>A0ACB9NXV7_9MYRT</name>
<protein>
    <submittedName>
        <fullName evidence="1">Uncharacterized protein</fullName>
    </submittedName>
</protein>
<comment type="caution">
    <text evidence="1">The sequence shown here is derived from an EMBL/GenBank/DDBJ whole genome shotgun (WGS) entry which is preliminary data.</text>
</comment>
<organism evidence="1 2">
    <name type="scientific">Melastoma candidum</name>
    <dbReference type="NCBI Taxonomy" id="119954"/>
    <lineage>
        <taxon>Eukaryota</taxon>
        <taxon>Viridiplantae</taxon>
        <taxon>Streptophyta</taxon>
        <taxon>Embryophyta</taxon>
        <taxon>Tracheophyta</taxon>
        <taxon>Spermatophyta</taxon>
        <taxon>Magnoliopsida</taxon>
        <taxon>eudicotyledons</taxon>
        <taxon>Gunneridae</taxon>
        <taxon>Pentapetalae</taxon>
        <taxon>rosids</taxon>
        <taxon>malvids</taxon>
        <taxon>Myrtales</taxon>
        <taxon>Melastomataceae</taxon>
        <taxon>Melastomatoideae</taxon>
        <taxon>Melastomateae</taxon>
        <taxon>Melastoma</taxon>
    </lineage>
</organism>
<dbReference type="EMBL" id="CM042886">
    <property type="protein sequence ID" value="KAI4341578.1"/>
    <property type="molecule type" value="Genomic_DNA"/>
</dbReference>
<evidence type="ECO:0000313" key="1">
    <source>
        <dbReference type="EMBL" id="KAI4341578.1"/>
    </source>
</evidence>
<reference evidence="2" key="1">
    <citation type="journal article" date="2023" name="Front. Plant Sci.">
        <title>Chromosomal-level genome assembly of Melastoma candidum provides insights into trichome evolution.</title>
        <authorList>
            <person name="Zhong Y."/>
            <person name="Wu W."/>
            <person name="Sun C."/>
            <person name="Zou P."/>
            <person name="Liu Y."/>
            <person name="Dai S."/>
            <person name="Zhou R."/>
        </authorList>
    </citation>
    <scope>NUCLEOTIDE SEQUENCE [LARGE SCALE GENOMIC DNA]</scope>
</reference>
<sequence length="480" mass="53063">MVDLPMGFIHLLFFSVVSSSSVLSHAGHDHQGVGINYGQLGNNLPVPSRAVHLLRTELEASIVKLYGADPGILAALANTGVEVMIMVPNNLIVPISPNQSLADEWVRSNLLPHYPRTRIRHLLVGNEILSDPTNKDIWFNLVPAMMRIQAALEKYEVKEVKVGTSMAIDVLENSAVYPPSNATFRRDILRRVVRPMLEFLQDTRSFYYFDVYTYFHWIKDPKKIGLDYALLKDNVTRYTDPASGLVYSDLFDQMVDSVVFAMRKLGYTDIPIFIAETGWPNSGDYDQIGANYYNSATYNRNLVRKLATGRPIGTPARPRKPMRALIFALFNENMKGGPSTERHFGLLYPNGSRVYDIDLSGRTIVSAYGPLPLPKNNDPYKGKIWCVAADSAGNNETALRLAVTAACGHGKGSCREIEKGGPCYGSGSQVVRASYAFSAYWARARESGVSCYFGGLAAQTIRDPSYGSCKFPSVSLTGTD</sequence>
<proteinExistence type="predicted"/>
<gene>
    <name evidence="1" type="ORF">MLD38_026288</name>
</gene>
<accession>A0ACB9NXV7</accession>
<keyword evidence="2" id="KW-1185">Reference proteome</keyword>